<gene>
    <name evidence="2" type="ORF">MNBD_NITROSPINAE05-603</name>
</gene>
<sequence>MSEDEVEDEGFVIKDKRSSQLSEEDAAATDKQAEPAPAETQPQQEQAPFQIDFATFVMSLSQSAFYQLGEVPDPLTGKAELNLPAVHQTIDMLIMLKEKTNGNLTPEESKLLEQMIYELQMKYVAKSKQ</sequence>
<feature type="region of interest" description="Disordered" evidence="1">
    <location>
        <begin position="1"/>
        <end position="47"/>
    </location>
</feature>
<organism evidence="2">
    <name type="scientific">hydrothermal vent metagenome</name>
    <dbReference type="NCBI Taxonomy" id="652676"/>
    <lineage>
        <taxon>unclassified sequences</taxon>
        <taxon>metagenomes</taxon>
        <taxon>ecological metagenomes</taxon>
    </lineage>
</organism>
<feature type="compositionally biased region" description="Acidic residues" evidence="1">
    <location>
        <begin position="1"/>
        <end position="10"/>
    </location>
</feature>
<protein>
    <recommendedName>
        <fullName evidence="3">DUF1844 domain-containing protein</fullName>
    </recommendedName>
</protein>
<dbReference type="AlphaFoldDB" id="A0A3B1CDU1"/>
<evidence type="ECO:0000313" key="2">
    <source>
        <dbReference type="EMBL" id="VAX28646.1"/>
    </source>
</evidence>
<dbReference type="EMBL" id="UOGG01000063">
    <property type="protein sequence ID" value="VAX28646.1"/>
    <property type="molecule type" value="Genomic_DNA"/>
</dbReference>
<evidence type="ECO:0008006" key="3">
    <source>
        <dbReference type="Google" id="ProtNLM"/>
    </source>
</evidence>
<proteinExistence type="predicted"/>
<feature type="compositionally biased region" description="Low complexity" evidence="1">
    <location>
        <begin position="34"/>
        <end position="47"/>
    </location>
</feature>
<dbReference type="InterPro" id="IPR014995">
    <property type="entry name" value="DUF1844"/>
</dbReference>
<accession>A0A3B1CDU1</accession>
<name>A0A3B1CDU1_9ZZZZ</name>
<evidence type="ECO:0000256" key="1">
    <source>
        <dbReference type="SAM" id="MobiDB-lite"/>
    </source>
</evidence>
<dbReference type="Pfam" id="PF08899">
    <property type="entry name" value="DUF1844"/>
    <property type="match status" value="1"/>
</dbReference>
<reference evidence="2" key="1">
    <citation type="submission" date="2018-06" db="EMBL/GenBank/DDBJ databases">
        <authorList>
            <person name="Zhirakovskaya E."/>
        </authorList>
    </citation>
    <scope>NUCLEOTIDE SEQUENCE</scope>
</reference>